<dbReference type="GO" id="GO:0008380">
    <property type="term" value="P:RNA splicing"/>
    <property type="evidence" value="ECO:0007669"/>
    <property type="project" value="UniProtKB-KW"/>
</dbReference>
<dbReference type="GO" id="GO:0006397">
    <property type="term" value="P:mRNA processing"/>
    <property type="evidence" value="ECO:0007669"/>
    <property type="project" value="UniProtKB-KW"/>
</dbReference>
<feature type="repeat" description="WD" evidence="5">
    <location>
        <begin position="274"/>
        <end position="315"/>
    </location>
</feature>
<keyword evidence="2" id="KW-0507">mRNA processing</keyword>
<dbReference type="GO" id="GO:0071013">
    <property type="term" value="C:catalytic step 2 spliceosome"/>
    <property type="evidence" value="ECO:0007669"/>
    <property type="project" value="TreeGrafter"/>
</dbReference>
<keyword evidence="1 5" id="KW-0853">WD repeat</keyword>
<accession>A0AAF0JE04</accession>
<dbReference type="SMART" id="SM00320">
    <property type="entry name" value="WD40"/>
    <property type="match status" value="7"/>
</dbReference>
<dbReference type="Pfam" id="PF00400">
    <property type="entry name" value="WD40"/>
    <property type="match status" value="7"/>
</dbReference>
<feature type="repeat" description="WD" evidence="5">
    <location>
        <begin position="216"/>
        <end position="250"/>
    </location>
</feature>
<dbReference type="InterPro" id="IPR001680">
    <property type="entry name" value="WD40_rpt"/>
</dbReference>
<evidence type="ECO:0000256" key="3">
    <source>
        <dbReference type="ARBA" id="ARBA00022737"/>
    </source>
</evidence>
<evidence type="ECO:0000256" key="2">
    <source>
        <dbReference type="ARBA" id="ARBA00022664"/>
    </source>
</evidence>
<keyword evidence="7" id="KW-1185">Reference proteome</keyword>
<dbReference type="CDD" id="cd00200">
    <property type="entry name" value="WD40"/>
    <property type="match status" value="1"/>
</dbReference>
<dbReference type="PRINTS" id="PR00320">
    <property type="entry name" value="GPROTEINBRPT"/>
</dbReference>
<keyword evidence="3" id="KW-0677">Repeat</keyword>
<feature type="repeat" description="WD" evidence="5">
    <location>
        <begin position="45"/>
        <end position="77"/>
    </location>
</feature>
<dbReference type="InterPro" id="IPR015943">
    <property type="entry name" value="WD40/YVTN_repeat-like_dom_sf"/>
</dbReference>
<dbReference type="Gene3D" id="2.130.10.10">
    <property type="entry name" value="YVTN repeat-like/Quinoprotein amine dehydrogenase"/>
    <property type="match status" value="1"/>
</dbReference>
<name>A0AAF0JE04_9BASI</name>
<organism evidence="6 7">
    <name type="scientific">Malassezia psittaci</name>
    <dbReference type="NCBI Taxonomy" id="1821823"/>
    <lineage>
        <taxon>Eukaryota</taxon>
        <taxon>Fungi</taxon>
        <taxon>Dikarya</taxon>
        <taxon>Basidiomycota</taxon>
        <taxon>Ustilaginomycotina</taxon>
        <taxon>Malasseziomycetes</taxon>
        <taxon>Malasseziales</taxon>
        <taxon>Malasseziaceae</taxon>
        <taxon>Malassezia</taxon>
    </lineage>
</organism>
<dbReference type="PROSITE" id="PS00678">
    <property type="entry name" value="WD_REPEATS_1"/>
    <property type="match status" value="3"/>
</dbReference>
<dbReference type="PANTHER" id="PTHR44006:SF1">
    <property type="entry name" value="U5 SMALL NUCLEAR RIBONUCLEOPROTEIN 40 KDA PROTEIN"/>
    <property type="match status" value="1"/>
</dbReference>
<protein>
    <submittedName>
        <fullName evidence="6">Uncharacterized protein</fullName>
    </submittedName>
</protein>
<dbReference type="InterPro" id="IPR020472">
    <property type="entry name" value="WD40_PAC1"/>
</dbReference>
<gene>
    <name evidence="6" type="ORF">MPSI1_001656</name>
</gene>
<evidence type="ECO:0000313" key="7">
    <source>
        <dbReference type="Proteomes" id="UP001214628"/>
    </source>
</evidence>
<evidence type="ECO:0000256" key="1">
    <source>
        <dbReference type="ARBA" id="ARBA00022574"/>
    </source>
</evidence>
<dbReference type="InterPro" id="IPR019775">
    <property type="entry name" value="WD40_repeat_CS"/>
</dbReference>
<dbReference type="PROSITE" id="PS50294">
    <property type="entry name" value="WD_REPEATS_REGION"/>
    <property type="match status" value="5"/>
</dbReference>
<evidence type="ECO:0000256" key="5">
    <source>
        <dbReference type="PROSITE-ProRule" id="PRU00221"/>
    </source>
</evidence>
<dbReference type="GO" id="GO:0003723">
    <property type="term" value="F:RNA binding"/>
    <property type="evidence" value="ECO:0007669"/>
    <property type="project" value="TreeGrafter"/>
</dbReference>
<feature type="repeat" description="WD" evidence="5">
    <location>
        <begin position="88"/>
        <end position="131"/>
    </location>
</feature>
<reference evidence="6" key="1">
    <citation type="submission" date="2023-02" db="EMBL/GenBank/DDBJ databases">
        <title>Mating type loci evolution in Malassezia.</title>
        <authorList>
            <person name="Coelho M.A."/>
        </authorList>
    </citation>
    <scope>NUCLEOTIDE SEQUENCE</scope>
    <source>
        <strain evidence="6">CBS 14136</strain>
    </source>
</reference>
<dbReference type="EMBL" id="CP118376">
    <property type="protein sequence ID" value="WFD43005.1"/>
    <property type="molecule type" value="Genomic_DNA"/>
</dbReference>
<dbReference type="SUPFAM" id="SSF50978">
    <property type="entry name" value="WD40 repeat-like"/>
    <property type="match status" value="1"/>
</dbReference>
<keyword evidence="4" id="KW-0508">mRNA splicing</keyword>
<sequence length="352" mass="38029">MADKRKSPPLTGVEVVKRARQGNDRALIQKQSRTSSLSNSVISLQGAHSAEILDVKFSPDGQYIAAGAADHTVSLWETFGDNRNIGILAGHSRAVSSVEWAASADEPTLISGSADSTLIVWHARTGQKLRRLRGHKGIVNSVACTRSGRPMVASGSDDGRVLLWDLDERHFVDALHFGYPITSVRFSEDGTQLFVGGVDNAIHVMDVASKQRQYSLRGHLDTIASLRLSHSGTHLLSSALDDTVRIWDVRPFAPEPQPGDSSSPRLYRTLTGAPSGFENLLIKAAWSSDGERVASGGADRTCTIWDVETGKILYKLPGHRGSCTAVDLHPLEPIVLSASTDRTLLLGEILPE</sequence>
<dbReference type="InterPro" id="IPR052234">
    <property type="entry name" value="U5_snRNP_Component"/>
</dbReference>
<evidence type="ECO:0000256" key="4">
    <source>
        <dbReference type="ARBA" id="ARBA00023187"/>
    </source>
</evidence>
<dbReference type="PANTHER" id="PTHR44006">
    <property type="entry name" value="U5 SMALL NUCLEAR RIBONUCLEOPROTEIN 40 KDA PROTEIN"/>
    <property type="match status" value="1"/>
</dbReference>
<dbReference type="InterPro" id="IPR036322">
    <property type="entry name" value="WD40_repeat_dom_sf"/>
</dbReference>
<dbReference type="AlphaFoldDB" id="A0AAF0JE04"/>
<dbReference type="PROSITE" id="PS50082">
    <property type="entry name" value="WD_REPEATS_2"/>
    <property type="match status" value="5"/>
</dbReference>
<feature type="repeat" description="WD" evidence="5">
    <location>
        <begin position="132"/>
        <end position="174"/>
    </location>
</feature>
<dbReference type="Proteomes" id="UP001214628">
    <property type="component" value="Chromosome 2"/>
</dbReference>
<evidence type="ECO:0000313" key="6">
    <source>
        <dbReference type="EMBL" id="WFD43005.1"/>
    </source>
</evidence>
<proteinExistence type="predicted"/>